<reference evidence="4" key="1">
    <citation type="submission" date="2017-10" db="EMBL/GenBank/DDBJ databases">
        <title>Rapid genome shrinkage in a self-fertile nematode reveals novel sperm competition proteins.</title>
        <authorList>
            <person name="Yin D."/>
            <person name="Schwarz E.M."/>
            <person name="Thomas C.G."/>
            <person name="Felde R.L."/>
            <person name="Korf I.F."/>
            <person name="Cutter A.D."/>
            <person name="Schartner C.M."/>
            <person name="Ralston E.J."/>
            <person name="Meyer B.J."/>
            <person name="Haag E.S."/>
        </authorList>
    </citation>
    <scope>NUCLEOTIDE SEQUENCE [LARGE SCALE GENOMIC DNA]</scope>
    <source>
        <strain evidence="4">JU1422</strain>
    </source>
</reference>
<dbReference type="AlphaFoldDB" id="A0A2G5TVL7"/>
<keyword evidence="1" id="KW-1133">Transmembrane helix</keyword>
<evidence type="ECO:0000256" key="1">
    <source>
        <dbReference type="SAM" id="Phobius"/>
    </source>
</evidence>
<keyword evidence="1" id="KW-0472">Membrane</keyword>
<dbReference type="Proteomes" id="UP000230233">
    <property type="component" value="Chromosome IV"/>
</dbReference>
<dbReference type="Gene3D" id="3.40.33.10">
    <property type="entry name" value="CAP"/>
    <property type="match status" value="1"/>
</dbReference>
<organism evidence="3 4">
    <name type="scientific">Caenorhabditis nigoni</name>
    <dbReference type="NCBI Taxonomy" id="1611254"/>
    <lineage>
        <taxon>Eukaryota</taxon>
        <taxon>Metazoa</taxon>
        <taxon>Ecdysozoa</taxon>
        <taxon>Nematoda</taxon>
        <taxon>Chromadorea</taxon>
        <taxon>Rhabditida</taxon>
        <taxon>Rhabditina</taxon>
        <taxon>Rhabditomorpha</taxon>
        <taxon>Rhabditoidea</taxon>
        <taxon>Rhabditidae</taxon>
        <taxon>Peloderinae</taxon>
        <taxon>Caenorhabditis</taxon>
    </lineage>
</organism>
<sequence>MMPTKLFLASLLIFGSLIPAHVCEEDPDAIEEANNKKAEYFNKIRRQLAKELQVANMHEVSYDEDLENEFTASCERLNEYRAENIRFHQAEHDSTGKTYNMELEKISGYSVMNCLHPLQTEVACKITKCSPEDAGACVCGPETSFSSSDWIKGEAGTECDGGDDDGLCTGGSSGIFNFGIILNLILFYLVAYLF</sequence>
<feature type="transmembrane region" description="Helical" evidence="1">
    <location>
        <begin position="175"/>
        <end position="193"/>
    </location>
</feature>
<name>A0A2G5TVL7_9PELO</name>
<feature type="signal peptide" evidence="2">
    <location>
        <begin position="1"/>
        <end position="23"/>
    </location>
</feature>
<keyword evidence="1" id="KW-0812">Transmembrane</keyword>
<proteinExistence type="predicted"/>
<protein>
    <recommendedName>
        <fullName evidence="5">SCP domain-containing protein</fullName>
    </recommendedName>
</protein>
<keyword evidence="2" id="KW-0732">Signal</keyword>
<feature type="chain" id="PRO_5013667213" description="SCP domain-containing protein" evidence="2">
    <location>
        <begin position="24"/>
        <end position="194"/>
    </location>
</feature>
<evidence type="ECO:0000313" key="4">
    <source>
        <dbReference type="Proteomes" id="UP000230233"/>
    </source>
</evidence>
<keyword evidence="4" id="KW-1185">Reference proteome</keyword>
<dbReference type="EMBL" id="PDUG01000004">
    <property type="protein sequence ID" value="PIC31355.1"/>
    <property type="molecule type" value="Genomic_DNA"/>
</dbReference>
<comment type="caution">
    <text evidence="3">The sequence shown here is derived from an EMBL/GenBank/DDBJ whole genome shotgun (WGS) entry which is preliminary data.</text>
</comment>
<evidence type="ECO:0000313" key="3">
    <source>
        <dbReference type="EMBL" id="PIC31355.1"/>
    </source>
</evidence>
<evidence type="ECO:0000256" key="2">
    <source>
        <dbReference type="SAM" id="SignalP"/>
    </source>
</evidence>
<dbReference type="InterPro" id="IPR035940">
    <property type="entry name" value="CAP_sf"/>
</dbReference>
<accession>A0A2G5TVL7</accession>
<gene>
    <name evidence="3" type="primary">Cnig_chr_IV.g12083</name>
    <name evidence="3" type="ORF">B9Z55_012083</name>
</gene>
<evidence type="ECO:0008006" key="5">
    <source>
        <dbReference type="Google" id="ProtNLM"/>
    </source>
</evidence>